<protein>
    <recommendedName>
        <fullName evidence="4">PH domain-containing protein</fullName>
    </recommendedName>
</protein>
<keyword evidence="3" id="KW-1185">Reference proteome</keyword>
<keyword evidence="1" id="KW-0472">Membrane</keyword>
<dbReference type="Proteomes" id="UP000523007">
    <property type="component" value="Unassembled WGS sequence"/>
</dbReference>
<dbReference type="InterPro" id="IPR048136">
    <property type="entry name" value="STM3941-like"/>
</dbReference>
<name>A0A7W7W2X0_9ACTN</name>
<gene>
    <name evidence="2" type="ORF">F4561_002981</name>
</gene>
<dbReference type="AlphaFoldDB" id="A0A7W7W2X0"/>
<feature type="transmembrane region" description="Helical" evidence="1">
    <location>
        <begin position="21"/>
        <end position="41"/>
    </location>
</feature>
<reference evidence="2 3" key="1">
    <citation type="submission" date="2020-08" db="EMBL/GenBank/DDBJ databases">
        <title>Sequencing the genomes of 1000 actinobacteria strains.</title>
        <authorList>
            <person name="Klenk H.-P."/>
        </authorList>
    </citation>
    <scope>NUCLEOTIDE SEQUENCE [LARGE SCALE GENOMIC DNA]</scope>
    <source>
        <strain evidence="2 3">DSM 102030</strain>
    </source>
</reference>
<dbReference type="RefSeq" id="WP_184579419.1">
    <property type="nucleotide sequence ID" value="NZ_JACHJT010000001.1"/>
</dbReference>
<sequence length="186" mass="20531">MNDAGEAFTVTRKFRVTWRGVWLFAACLVFSVAGVALIVRGGAAVDTVLGVLAVLLFGGGGLLAASPMLSRRPVLVLDPAGVRVVAPWPRPVSDDLVVPWADIARIRAATQVVPHRGDTMLLHYLVFVPRDATDRALRPPVPWELSYAVRARPTWDRTIEEIVAEARRHRPDLVFEDRRLTRARPG</sequence>
<accession>A0A7W7W2X0</accession>
<evidence type="ECO:0000256" key="1">
    <source>
        <dbReference type="SAM" id="Phobius"/>
    </source>
</evidence>
<dbReference type="EMBL" id="JACHJT010000001">
    <property type="protein sequence ID" value="MBB4932161.1"/>
    <property type="molecule type" value="Genomic_DNA"/>
</dbReference>
<keyword evidence="1" id="KW-1133">Transmembrane helix</keyword>
<organism evidence="2 3">
    <name type="scientific">Lipingzhangella halophila</name>
    <dbReference type="NCBI Taxonomy" id="1783352"/>
    <lineage>
        <taxon>Bacteria</taxon>
        <taxon>Bacillati</taxon>
        <taxon>Actinomycetota</taxon>
        <taxon>Actinomycetes</taxon>
        <taxon>Streptosporangiales</taxon>
        <taxon>Nocardiopsidaceae</taxon>
        <taxon>Lipingzhangella</taxon>
    </lineage>
</organism>
<evidence type="ECO:0000313" key="3">
    <source>
        <dbReference type="Proteomes" id="UP000523007"/>
    </source>
</evidence>
<dbReference type="NCBIfam" id="NF041635">
    <property type="entry name" value="STM3941_fam"/>
    <property type="match status" value="1"/>
</dbReference>
<evidence type="ECO:0000313" key="2">
    <source>
        <dbReference type="EMBL" id="MBB4932161.1"/>
    </source>
</evidence>
<comment type="caution">
    <text evidence="2">The sequence shown here is derived from an EMBL/GenBank/DDBJ whole genome shotgun (WGS) entry which is preliminary data.</text>
</comment>
<evidence type="ECO:0008006" key="4">
    <source>
        <dbReference type="Google" id="ProtNLM"/>
    </source>
</evidence>
<proteinExistence type="predicted"/>
<feature type="transmembrane region" description="Helical" evidence="1">
    <location>
        <begin position="47"/>
        <end position="65"/>
    </location>
</feature>
<keyword evidence="1" id="KW-0812">Transmembrane</keyword>